<gene>
    <name evidence="2" type="ORF">WKI299_LOCUS7190</name>
</gene>
<dbReference type="EMBL" id="CAJNRF010002144">
    <property type="protein sequence ID" value="CAF2033769.1"/>
    <property type="molecule type" value="Genomic_DNA"/>
</dbReference>
<dbReference type="SUPFAM" id="SSF47769">
    <property type="entry name" value="SAM/Pointed domain"/>
    <property type="match status" value="1"/>
</dbReference>
<organism evidence="2 3">
    <name type="scientific">Rotaria magnacalcarata</name>
    <dbReference type="NCBI Taxonomy" id="392030"/>
    <lineage>
        <taxon>Eukaryota</taxon>
        <taxon>Metazoa</taxon>
        <taxon>Spiralia</taxon>
        <taxon>Gnathifera</taxon>
        <taxon>Rotifera</taxon>
        <taxon>Eurotatoria</taxon>
        <taxon>Bdelloidea</taxon>
        <taxon>Philodinida</taxon>
        <taxon>Philodinidae</taxon>
        <taxon>Rotaria</taxon>
    </lineage>
</organism>
<dbReference type="Pfam" id="PF13676">
    <property type="entry name" value="TIR_2"/>
    <property type="match status" value="1"/>
</dbReference>
<sequence>SLMEIWTVSQVCRWLGKTGFENYAERFKDEGIDGKALMKVTDDRIEYLLSIINHYGVEEKPSNRIKRTFKRELEVWRAAIEYEKNKQRIKKYKVDTTPNRTTLPNMNNGAAQRKQIIQTDLHSSLPSISIDNGVRKNANKKKSAISSTETYKLHEKTNSDIEISSNIHSIKPMDIAMIFFRNELFSSSLIEYIEYTYNVKCIILSQDQHKENLGIQIQFSGVKQNVDDAHDDLESLLTTVKTKIFNDEEKDKKAISWSKTIYSDLDINIIQKTFDKLKLFTVWEKTDFLAGYYVVHYFTKSGAFYVLEDHIKRIMYNQIAYVKDIIVSDFGNISKSFREKLEQLITKNVKEQQQQQKTFATIYCMYPGQTELKISFFGQHVLVKRASTQLKHLINQHQLMPITTELTLTQRSYLLDNYAHQLKSIELEYNDYNVKIHLRENRLYVPDHLKNKILQRITNLIDSQHPITFQCIGSNYIITNDEKLQMEIIARQFKCEIDKIEYQTNIELVTLPKSTNTYMLPSVPKFIINKSKEFHSSLSILKKLSISNSTIELHFANDSTAPTADFNILSVITNEATPIRQLTDSMIDNENDSRRAMEIFHVLPYWSTVKLEKNNLSFKNSIENFIFNSLRDISILSVNTVNTIAFCTNEWENYSPRIRLPVEIINELKIQLKKDQFSHFHWRILFVFNRNQIELYNQFSHIISSTKTNNNDYEQFFYPISSVTINFTISDGNVAKCRQAIRTYLRKTKFKTIEIRHAFDSDIWNQHLINRFYSYCLERFVLPKNNLTDRCLVLVGSVSNINEIKQKYELMDTIARQKMALPASALRKLQLDQNHEGPKKHTFVSVPDAFNIVISYCTGDKKLADSLTDRLIDEGYSVYADCSDQPRSVIERKLKKSDLIVILFSENYGTDEHCLVQLRLARSVGKRLLPVFLKNAFLQSDWIQYISVLELYHELLKEDVQFELDENFDLEYDRLLVEMLQHTKPGVIGQQYSVSQTISNEDQQLEDEYFTQKPLLQLTAEQIEQRRKTYDEKVKQLMEREQSSIDNIEYSIKAGKKVIEDCKNDYNPDDTEEISEQSHHDVYTPDVRKINEVNDYLAAFLLCIKGWIDKASNGNPAVCNIPPFTLTGDFNDAIFPVTIQNKKAWWRINRIASLNHRLDTHYFYPAVPIIGSWANQRESFYYLQECIARDVRFYRTEETKRCTNFTTEIKKGSTGWDITQDAVLLCAYKYRKNQKITEKSPLWDRVVKRTIELSENINEKSIDPKSNVLQGKIGNELKKTKEIQKRNQLDDPNNEYWKTKRLSPAGEAFIQQKLKNILEFEEFCRQSTAN</sequence>
<dbReference type="InterPro" id="IPR035897">
    <property type="entry name" value="Toll_tir_struct_dom_sf"/>
</dbReference>
<dbReference type="InterPro" id="IPR001660">
    <property type="entry name" value="SAM"/>
</dbReference>
<evidence type="ECO:0000313" key="2">
    <source>
        <dbReference type="EMBL" id="CAF2033769.1"/>
    </source>
</evidence>
<dbReference type="InterPro" id="IPR013761">
    <property type="entry name" value="SAM/pointed_sf"/>
</dbReference>
<dbReference type="SUPFAM" id="SSF52200">
    <property type="entry name" value="Toll/Interleukin receptor TIR domain"/>
    <property type="match status" value="1"/>
</dbReference>
<name>A0A816NF69_9BILA</name>
<reference evidence="2" key="1">
    <citation type="submission" date="2021-02" db="EMBL/GenBank/DDBJ databases">
        <authorList>
            <person name="Nowell W R."/>
        </authorList>
    </citation>
    <scope>NUCLEOTIDE SEQUENCE</scope>
</reference>
<evidence type="ECO:0000259" key="1">
    <source>
        <dbReference type="PROSITE" id="PS50105"/>
    </source>
</evidence>
<dbReference type="Proteomes" id="UP000663856">
    <property type="component" value="Unassembled WGS sequence"/>
</dbReference>
<comment type="caution">
    <text evidence="2">The sequence shown here is derived from an EMBL/GenBank/DDBJ whole genome shotgun (WGS) entry which is preliminary data.</text>
</comment>
<accession>A0A816NF69</accession>
<dbReference type="PROSITE" id="PS50105">
    <property type="entry name" value="SAM_DOMAIN"/>
    <property type="match status" value="1"/>
</dbReference>
<dbReference type="Pfam" id="PF07647">
    <property type="entry name" value="SAM_2"/>
    <property type="match status" value="1"/>
</dbReference>
<dbReference type="InterPro" id="IPR000157">
    <property type="entry name" value="TIR_dom"/>
</dbReference>
<dbReference type="Gene3D" id="3.40.50.10140">
    <property type="entry name" value="Toll/interleukin-1 receptor homology (TIR) domain"/>
    <property type="match status" value="1"/>
</dbReference>
<dbReference type="Gene3D" id="1.10.150.50">
    <property type="entry name" value="Transcription Factor, Ets-1"/>
    <property type="match status" value="1"/>
</dbReference>
<dbReference type="GO" id="GO:0007165">
    <property type="term" value="P:signal transduction"/>
    <property type="evidence" value="ECO:0007669"/>
    <property type="project" value="InterPro"/>
</dbReference>
<proteinExistence type="predicted"/>
<feature type="non-terminal residue" evidence="2">
    <location>
        <position position="1"/>
    </location>
</feature>
<protein>
    <recommendedName>
        <fullName evidence="1">SAM domain-containing protein</fullName>
    </recommendedName>
</protein>
<evidence type="ECO:0000313" key="3">
    <source>
        <dbReference type="Proteomes" id="UP000663856"/>
    </source>
</evidence>
<feature type="domain" description="SAM" evidence="1">
    <location>
        <begin position="6"/>
        <end position="57"/>
    </location>
</feature>